<dbReference type="FunFam" id="3.30.70.330:FF:000029">
    <property type="entry name" value="U2 small nuclear ribonucleoprotein B"/>
    <property type="match status" value="1"/>
</dbReference>
<evidence type="ECO:0000256" key="1">
    <source>
        <dbReference type="ARBA" id="ARBA00004123"/>
    </source>
</evidence>
<evidence type="ECO:0000256" key="7">
    <source>
        <dbReference type="ARBA" id="ARBA00023187"/>
    </source>
</evidence>
<accession>A0A2G5UCL1</accession>
<evidence type="ECO:0000256" key="10">
    <source>
        <dbReference type="PROSITE-ProRule" id="PRU00176"/>
    </source>
</evidence>
<keyword evidence="8" id="KW-0539">Nucleus</keyword>
<dbReference type="FunFam" id="3.30.70.330:FF:000039">
    <property type="entry name" value="U1 small nuclear ribonucleoprotein A"/>
    <property type="match status" value="1"/>
</dbReference>
<keyword evidence="14" id="KW-1185">Reference proteome</keyword>
<evidence type="ECO:0000313" key="14">
    <source>
        <dbReference type="Proteomes" id="UP000230233"/>
    </source>
</evidence>
<keyword evidence="7" id="KW-0508">mRNA splicing</keyword>
<dbReference type="SMART" id="SM00360">
    <property type="entry name" value="RRM"/>
    <property type="match status" value="2"/>
</dbReference>
<dbReference type="GO" id="GO:0008380">
    <property type="term" value="P:RNA splicing"/>
    <property type="evidence" value="ECO:0007669"/>
    <property type="project" value="UniProtKB-KW"/>
</dbReference>
<keyword evidence="6 10" id="KW-0694">RNA-binding</keyword>
<keyword evidence="3" id="KW-0507">mRNA processing</keyword>
<proteinExistence type="inferred from homology"/>
<dbReference type="AlphaFoldDB" id="A0A2G5UCL1"/>
<feature type="domain" description="RRM" evidence="12">
    <location>
        <begin position="157"/>
        <end position="231"/>
    </location>
</feature>
<dbReference type="InterPro" id="IPR035979">
    <property type="entry name" value="RBD_domain_sf"/>
</dbReference>
<protein>
    <recommendedName>
        <fullName evidence="12">RRM domain-containing protein</fullName>
    </recommendedName>
</protein>
<dbReference type="PANTHER" id="PTHR10501">
    <property type="entry name" value="U1 SMALL NUCLEAR RIBONUCLEOPROTEIN A/U2 SMALL NUCLEAR RIBONUCLEOPROTEIN B"/>
    <property type="match status" value="1"/>
</dbReference>
<dbReference type="InterPro" id="IPR000504">
    <property type="entry name" value="RRM_dom"/>
</dbReference>
<feature type="domain" description="RRM" evidence="12">
    <location>
        <begin position="18"/>
        <end position="97"/>
    </location>
</feature>
<evidence type="ECO:0000256" key="2">
    <source>
        <dbReference type="ARBA" id="ARBA00007243"/>
    </source>
</evidence>
<dbReference type="GO" id="GO:0005681">
    <property type="term" value="C:spliceosomal complex"/>
    <property type="evidence" value="ECO:0007669"/>
    <property type="project" value="UniProtKB-KW"/>
</dbReference>
<evidence type="ECO:0000259" key="12">
    <source>
        <dbReference type="PROSITE" id="PS50102"/>
    </source>
</evidence>
<dbReference type="CDD" id="cd12247">
    <property type="entry name" value="RRM2_U1A_like"/>
    <property type="match status" value="1"/>
</dbReference>
<evidence type="ECO:0000256" key="6">
    <source>
        <dbReference type="ARBA" id="ARBA00022884"/>
    </source>
</evidence>
<gene>
    <name evidence="13" type="primary">Cnig_chr_IV.g15848</name>
    <name evidence="13" type="ORF">B9Z55_015848</name>
</gene>
<name>A0A2G5UCL1_9PELO</name>
<dbReference type="STRING" id="1611254.A0A2G5UCL1"/>
<dbReference type="SUPFAM" id="SSF54928">
    <property type="entry name" value="RNA-binding domain, RBD"/>
    <property type="match status" value="1"/>
</dbReference>
<evidence type="ECO:0000256" key="5">
    <source>
        <dbReference type="ARBA" id="ARBA00022737"/>
    </source>
</evidence>
<dbReference type="PROSITE" id="PS50102">
    <property type="entry name" value="RRM"/>
    <property type="match status" value="2"/>
</dbReference>
<comment type="similarity">
    <text evidence="2">Belongs to the RRM U1 A/B'' family.</text>
</comment>
<evidence type="ECO:0000313" key="13">
    <source>
        <dbReference type="EMBL" id="PIC37091.1"/>
    </source>
</evidence>
<feature type="region of interest" description="Disordered" evidence="11">
    <location>
        <begin position="114"/>
        <end position="156"/>
    </location>
</feature>
<comment type="subcellular location">
    <subcellularLocation>
        <location evidence="1">Nucleus</location>
    </subcellularLocation>
</comment>
<sequence length="231" mass="26535">MIFLGSKSTRMADINPNHTIYVNNLNEKVKRDELKRSLHMIFAQYGEIIQLMSFRKERMRGQAHIVFKEVSSASNALRALQGFPFYGKPMRIQYAREDSDVIARAKGSYVEKRAKTTARAAKKPYEKPTKNGEKRAEGEEKEKETTTENEGPGLPNNILFCSNIPDGTDPDQIQHIFGQFPGLREVRWMPNTKDFAFVEYESEDMSEPARQALDNFRITPSHQIKVKFATK</sequence>
<keyword evidence="5" id="KW-0677">Repeat</keyword>
<feature type="compositionally biased region" description="Basic and acidic residues" evidence="11">
    <location>
        <begin position="123"/>
        <end position="146"/>
    </location>
</feature>
<evidence type="ECO:0000256" key="4">
    <source>
        <dbReference type="ARBA" id="ARBA00022728"/>
    </source>
</evidence>
<dbReference type="GO" id="GO:0030532">
    <property type="term" value="C:small nuclear ribonucleoprotein complex"/>
    <property type="evidence" value="ECO:0007669"/>
    <property type="project" value="UniProtKB-ARBA"/>
</dbReference>
<dbReference type="GO" id="GO:0003723">
    <property type="term" value="F:RNA binding"/>
    <property type="evidence" value="ECO:0007669"/>
    <property type="project" value="UniProtKB-UniRule"/>
</dbReference>
<keyword evidence="4" id="KW-0747">Spliceosome</keyword>
<keyword evidence="9" id="KW-0687">Ribonucleoprotein</keyword>
<dbReference type="Gene3D" id="3.30.70.330">
    <property type="match status" value="2"/>
</dbReference>
<reference evidence="14" key="1">
    <citation type="submission" date="2017-10" db="EMBL/GenBank/DDBJ databases">
        <title>Rapid genome shrinkage in a self-fertile nematode reveals novel sperm competition proteins.</title>
        <authorList>
            <person name="Yin D."/>
            <person name="Schwarz E.M."/>
            <person name="Thomas C.G."/>
            <person name="Felde R.L."/>
            <person name="Korf I.F."/>
            <person name="Cutter A.D."/>
            <person name="Schartner C.M."/>
            <person name="Ralston E.J."/>
            <person name="Meyer B.J."/>
            <person name="Haag E.S."/>
        </authorList>
    </citation>
    <scope>NUCLEOTIDE SEQUENCE [LARGE SCALE GENOMIC DNA]</scope>
    <source>
        <strain evidence="14">JU1422</strain>
    </source>
</reference>
<evidence type="ECO:0000256" key="3">
    <source>
        <dbReference type="ARBA" id="ARBA00022664"/>
    </source>
</evidence>
<evidence type="ECO:0000256" key="8">
    <source>
        <dbReference type="ARBA" id="ARBA00023242"/>
    </source>
</evidence>
<dbReference type="CDD" id="cd12246">
    <property type="entry name" value="RRM1_U1A_like"/>
    <property type="match status" value="1"/>
</dbReference>
<dbReference type="GO" id="GO:0006397">
    <property type="term" value="P:mRNA processing"/>
    <property type="evidence" value="ECO:0007669"/>
    <property type="project" value="UniProtKB-KW"/>
</dbReference>
<dbReference type="InterPro" id="IPR012677">
    <property type="entry name" value="Nucleotide-bd_a/b_plait_sf"/>
</dbReference>
<evidence type="ECO:0000256" key="9">
    <source>
        <dbReference type="ARBA" id="ARBA00023274"/>
    </source>
</evidence>
<organism evidence="13 14">
    <name type="scientific">Caenorhabditis nigoni</name>
    <dbReference type="NCBI Taxonomy" id="1611254"/>
    <lineage>
        <taxon>Eukaryota</taxon>
        <taxon>Metazoa</taxon>
        <taxon>Ecdysozoa</taxon>
        <taxon>Nematoda</taxon>
        <taxon>Chromadorea</taxon>
        <taxon>Rhabditida</taxon>
        <taxon>Rhabditina</taxon>
        <taxon>Rhabditomorpha</taxon>
        <taxon>Rhabditoidea</taxon>
        <taxon>Rhabditidae</taxon>
        <taxon>Peloderinae</taxon>
        <taxon>Caenorhabditis</taxon>
    </lineage>
</organism>
<dbReference type="OrthoDB" id="277802at2759"/>
<dbReference type="Pfam" id="PF00076">
    <property type="entry name" value="RRM_1"/>
    <property type="match status" value="2"/>
</dbReference>
<comment type="caution">
    <text evidence="13">The sequence shown here is derived from an EMBL/GenBank/DDBJ whole genome shotgun (WGS) entry which is preliminary data.</text>
</comment>
<dbReference type="EMBL" id="PDUG01000004">
    <property type="protein sequence ID" value="PIC37091.1"/>
    <property type="molecule type" value="Genomic_DNA"/>
</dbReference>
<evidence type="ECO:0000256" key="11">
    <source>
        <dbReference type="SAM" id="MobiDB-lite"/>
    </source>
</evidence>
<dbReference type="Proteomes" id="UP000230233">
    <property type="component" value="Chromosome IV"/>
</dbReference>